<proteinExistence type="predicted"/>
<dbReference type="Proteomes" id="UP000233556">
    <property type="component" value="Unassembled WGS sequence"/>
</dbReference>
<keyword evidence="2" id="KW-1185">Reference proteome</keyword>
<reference evidence="2" key="2">
    <citation type="submission" date="2017-12" db="EMBL/GenBank/DDBJ databases">
        <title>Genome sequence of the Bar-tailed Godwit (Limosa lapponica baueri).</title>
        <authorList>
            <person name="Lima N.C.B."/>
            <person name="Parody-Merino A.M."/>
            <person name="Battley P.F."/>
            <person name="Fidler A.E."/>
            <person name="Prosdocimi F."/>
        </authorList>
    </citation>
    <scope>NUCLEOTIDE SEQUENCE [LARGE SCALE GENOMIC DNA]</scope>
</reference>
<dbReference type="AlphaFoldDB" id="A0A2I0U321"/>
<dbReference type="EMBL" id="KZ506267">
    <property type="protein sequence ID" value="PKU40457.1"/>
    <property type="molecule type" value="Genomic_DNA"/>
</dbReference>
<name>A0A2I0U321_LIMLA</name>
<sequence>MGVFCLLETWRRSGMCQDSPLTSKPWESFKFSPDPPHVEGKRGCRQRPIQTGIQGRGDTKREVGIQQSACFPPLVLRKPIAALSFAGNQMTILLVIFKDYLQIDLQLVMPASSQCRPCRLVASSRRQVDLPFNLAGDAIGQRSCHHGVRSQPSSPSHYSHHMSRNIPCPPCVPIAHQTAAGFGSSSQMLSAGENGHHVQWLDQKDLQAEQQISIGNQSHKYLGKQMSQSKSFSFIQ</sequence>
<gene>
    <name evidence="1" type="ORF">llap_9233</name>
</gene>
<accession>A0A2I0U321</accession>
<organism evidence="1 2">
    <name type="scientific">Limosa lapponica baueri</name>
    <dbReference type="NCBI Taxonomy" id="1758121"/>
    <lineage>
        <taxon>Eukaryota</taxon>
        <taxon>Metazoa</taxon>
        <taxon>Chordata</taxon>
        <taxon>Craniata</taxon>
        <taxon>Vertebrata</taxon>
        <taxon>Euteleostomi</taxon>
        <taxon>Archelosauria</taxon>
        <taxon>Archosauria</taxon>
        <taxon>Dinosauria</taxon>
        <taxon>Saurischia</taxon>
        <taxon>Theropoda</taxon>
        <taxon>Coelurosauria</taxon>
        <taxon>Aves</taxon>
        <taxon>Neognathae</taxon>
        <taxon>Neoaves</taxon>
        <taxon>Charadriiformes</taxon>
        <taxon>Scolopacidae</taxon>
        <taxon>Limosa</taxon>
    </lineage>
</organism>
<reference evidence="2" key="1">
    <citation type="submission" date="2017-11" db="EMBL/GenBank/DDBJ databases">
        <authorList>
            <person name="Lima N.C."/>
            <person name="Parody-Merino A.M."/>
            <person name="Battley P.F."/>
            <person name="Fidler A.E."/>
            <person name="Prosdocimi F."/>
        </authorList>
    </citation>
    <scope>NUCLEOTIDE SEQUENCE [LARGE SCALE GENOMIC DNA]</scope>
</reference>
<protein>
    <submittedName>
        <fullName evidence="1">Uncharacterized protein</fullName>
    </submittedName>
</protein>
<evidence type="ECO:0000313" key="1">
    <source>
        <dbReference type="EMBL" id="PKU40457.1"/>
    </source>
</evidence>
<evidence type="ECO:0000313" key="2">
    <source>
        <dbReference type="Proteomes" id="UP000233556"/>
    </source>
</evidence>